<proteinExistence type="predicted"/>
<dbReference type="PANTHER" id="PTHR43157">
    <property type="entry name" value="PHOSPHATIDYLINOSITOL-GLYCAN BIOSYNTHESIS CLASS F PROTEIN-RELATED"/>
    <property type="match status" value="1"/>
</dbReference>
<evidence type="ECO:0000313" key="2">
    <source>
        <dbReference type="EMBL" id="KAK9738403.1"/>
    </source>
</evidence>
<accession>A0AAW1LWQ8</accession>
<comment type="caution">
    <text evidence="2">The sequence shown here is derived from an EMBL/GenBank/DDBJ whole genome shotgun (WGS) entry which is preliminary data.</text>
</comment>
<dbReference type="Gene3D" id="3.40.50.720">
    <property type="entry name" value="NAD(P)-binding Rossmann-like Domain"/>
    <property type="match status" value="1"/>
</dbReference>
<dbReference type="InterPro" id="IPR036291">
    <property type="entry name" value="NAD(P)-bd_dom_sf"/>
</dbReference>
<dbReference type="PANTHER" id="PTHR43157:SF31">
    <property type="entry name" value="PHOSPHATIDYLINOSITOL-GLYCAN BIOSYNTHESIS CLASS F PROTEIN"/>
    <property type="match status" value="1"/>
</dbReference>
<dbReference type="InterPro" id="IPR002347">
    <property type="entry name" value="SDR_fam"/>
</dbReference>
<dbReference type="SUPFAM" id="SSF51735">
    <property type="entry name" value="NAD(P)-binding Rossmann-fold domains"/>
    <property type="match status" value="1"/>
</dbReference>
<sequence>MGVSRSNTCLVGKTVLITGGNSGIGFETALALAGRGARIVIADKNDATESIRKIAEETSNKNITYKHLDLSSLTSVRKFAKEINKEEPRLDILINNAGASGLGDQLTEDGLQIGMQVNHFGPFLLTHLLIDLLKKSAPSRIIFVSSLCAFFNNLKIENLNSKTRMIFDVCAESWLYGNTKLMNVITAKILGDKLGEFGVTTYSLHPGVVNTPIYRNFSGENALYLWKFFLYTILLPLYGKTPREGAQTTIECALSKEFGKQTGKYYMDCRPFLLPWEVADKKFCAELWRKSEELVQLQESEKIL</sequence>
<dbReference type="Proteomes" id="UP001458880">
    <property type="component" value="Unassembled WGS sequence"/>
</dbReference>
<organism evidence="2 3">
    <name type="scientific">Popillia japonica</name>
    <name type="common">Japanese beetle</name>
    <dbReference type="NCBI Taxonomy" id="7064"/>
    <lineage>
        <taxon>Eukaryota</taxon>
        <taxon>Metazoa</taxon>
        <taxon>Ecdysozoa</taxon>
        <taxon>Arthropoda</taxon>
        <taxon>Hexapoda</taxon>
        <taxon>Insecta</taxon>
        <taxon>Pterygota</taxon>
        <taxon>Neoptera</taxon>
        <taxon>Endopterygota</taxon>
        <taxon>Coleoptera</taxon>
        <taxon>Polyphaga</taxon>
        <taxon>Scarabaeiformia</taxon>
        <taxon>Scarabaeidae</taxon>
        <taxon>Rutelinae</taxon>
        <taxon>Popillia</taxon>
    </lineage>
</organism>
<protein>
    <submittedName>
        <fullName evidence="2">Short chain dehydrogenase</fullName>
    </submittedName>
</protein>
<evidence type="ECO:0000256" key="1">
    <source>
        <dbReference type="ARBA" id="ARBA00023002"/>
    </source>
</evidence>
<dbReference type="GO" id="GO:0016491">
    <property type="term" value="F:oxidoreductase activity"/>
    <property type="evidence" value="ECO:0007669"/>
    <property type="project" value="UniProtKB-KW"/>
</dbReference>
<evidence type="ECO:0000313" key="3">
    <source>
        <dbReference type="Proteomes" id="UP001458880"/>
    </source>
</evidence>
<keyword evidence="3" id="KW-1185">Reference proteome</keyword>
<reference evidence="2 3" key="1">
    <citation type="journal article" date="2024" name="BMC Genomics">
        <title>De novo assembly and annotation of Popillia japonica's genome with initial clues to its potential as an invasive pest.</title>
        <authorList>
            <person name="Cucini C."/>
            <person name="Boschi S."/>
            <person name="Funari R."/>
            <person name="Cardaioli E."/>
            <person name="Iannotti N."/>
            <person name="Marturano G."/>
            <person name="Paoli F."/>
            <person name="Bruttini M."/>
            <person name="Carapelli A."/>
            <person name="Frati F."/>
            <person name="Nardi F."/>
        </authorList>
    </citation>
    <scope>NUCLEOTIDE SEQUENCE [LARGE SCALE GENOMIC DNA]</scope>
    <source>
        <strain evidence="2">DMR45628</strain>
    </source>
</reference>
<name>A0AAW1LWQ8_POPJA</name>
<keyword evidence="1" id="KW-0560">Oxidoreductase</keyword>
<dbReference type="AlphaFoldDB" id="A0AAW1LWQ8"/>
<dbReference type="PRINTS" id="PR00081">
    <property type="entry name" value="GDHRDH"/>
</dbReference>
<dbReference type="EMBL" id="JASPKY010000087">
    <property type="protein sequence ID" value="KAK9738403.1"/>
    <property type="molecule type" value="Genomic_DNA"/>
</dbReference>
<dbReference type="Pfam" id="PF00106">
    <property type="entry name" value="adh_short"/>
    <property type="match status" value="1"/>
</dbReference>
<gene>
    <name evidence="2" type="ORF">QE152_g9873</name>
</gene>